<name>A0A840I621_9PROT</name>
<comment type="function">
    <text evidence="4">Required for flagellar hook formation. May act as a scaffolding protein.</text>
</comment>
<dbReference type="Proteomes" id="UP000563524">
    <property type="component" value="Unassembled WGS sequence"/>
</dbReference>
<dbReference type="EMBL" id="JACHOB010000004">
    <property type="protein sequence ID" value="MBB4659634.1"/>
    <property type="molecule type" value="Genomic_DNA"/>
</dbReference>
<evidence type="ECO:0000256" key="3">
    <source>
        <dbReference type="ARBA" id="ARBA00022795"/>
    </source>
</evidence>
<keyword evidence="7" id="KW-1185">Reference proteome</keyword>
<accession>A0A840I621</accession>
<proteinExistence type="inferred from homology"/>
<evidence type="ECO:0000313" key="6">
    <source>
        <dbReference type="EMBL" id="MBB4659634.1"/>
    </source>
</evidence>
<keyword evidence="3" id="KW-1005">Bacterial flagellum biogenesis</keyword>
<dbReference type="GO" id="GO:0044781">
    <property type="term" value="P:bacterial-type flagellum organization"/>
    <property type="evidence" value="ECO:0007669"/>
    <property type="project" value="UniProtKB-KW"/>
</dbReference>
<reference evidence="6 7" key="1">
    <citation type="submission" date="2020-08" db="EMBL/GenBank/DDBJ databases">
        <title>Genomic Encyclopedia of Type Strains, Phase IV (KMG-IV): sequencing the most valuable type-strain genomes for metagenomic binning, comparative biology and taxonomic classification.</title>
        <authorList>
            <person name="Goeker M."/>
        </authorList>
    </citation>
    <scope>NUCLEOTIDE SEQUENCE [LARGE SCALE GENOMIC DNA]</scope>
    <source>
        <strain evidence="6 7">DSM 102850</strain>
    </source>
</reference>
<comment type="caution">
    <text evidence="6">The sequence shown here is derived from an EMBL/GenBank/DDBJ whole genome shotgun (WGS) entry which is preliminary data.</text>
</comment>
<organism evidence="6 7">
    <name type="scientific">Parvularcula dongshanensis</name>
    <dbReference type="NCBI Taxonomy" id="1173995"/>
    <lineage>
        <taxon>Bacteria</taxon>
        <taxon>Pseudomonadati</taxon>
        <taxon>Pseudomonadota</taxon>
        <taxon>Alphaproteobacteria</taxon>
        <taxon>Parvularculales</taxon>
        <taxon>Parvularculaceae</taxon>
        <taxon>Parvularcula</taxon>
    </lineage>
</organism>
<keyword evidence="6" id="KW-0282">Flagellum</keyword>
<evidence type="ECO:0000256" key="4">
    <source>
        <dbReference type="ARBA" id="ARBA00024746"/>
    </source>
</evidence>
<evidence type="ECO:0000256" key="2">
    <source>
        <dbReference type="ARBA" id="ARBA00016013"/>
    </source>
</evidence>
<dbReference type="RefSeq" id="WP_183818419.1">
    <property type="nucleotide sequence ID" value="NZ_JACHOB010000004.1"/>
</dbReference>
<feature type="compositionally biased region" description="Polar residues" evidence="5">
    <location>
        <begin position="1"/>
        <end position="14"/>
    </location>
</feature>
<comment type="similarity">
    <text evidence="1">Belongs to the FlgD family.</text>
</comment>
<evidence type="ECO:0000313" key="7">
    <source>
        <dbReference type="Proteomes" id="UP000563524"/>
    </source>
</evidence>
<dbReference type="InterPro" id="IPR005648">
    <property type="entry name" value="FlgD"/>
</dbReference>
<gene>
    <name evidence="6" type="ORF">GGQ59_002171</name>
</gene>
<evidence type="ECO:0000256" key="5">
    <source>
        <dbReference type="SAM" id="MobiDB-lite"/>
    </source>
</evidence>
<sequence>MSVNAVTAAMSQGADTPAAQSAPKADFDAFLTMLTAQVRHQDPLAPLDSTQFVEQLATFSSVEQQVETNKHLEAIAEMLSLALQDQV</sequence>
<keyword evidence="6" id="KW-0966">Cell projection</keyword>
<dbReference type="AlphaFoldDB" id="A0A840I621"/>
<keyword evidence="6" id="KW-0969">Cilium</keyword>
<dbReference type="Pfam" id="PF03963">
    <property type="entry name" value="FlgD"/>
    <property type="match status" value="1"/>
</dbReference>
<protein>
    <recommendedName>
        <fullName evidence="2">Basal-body rod modification protein FlgD</fullName>
    </recommendedName>
</protein>
<feature type="region of interest" description="Disordered" evidence="5">
    <location>
        <begin position="1"/>
        <end position="21"/>
    </location>
</feature>
<evidence type="ECO:0000256" key="1">
    <source>
        <dbReference type="ARBA" id="ARBA00010577"/>
    </source>
</evidence>